<dbReference type="InterPro" id="IPR036047">
    <property type="entry name" value="F-box-like_dom_sf"/>
</dbReference>
<comment type="caution">
    <text evidence="2">The sequence shown here is derived from an EMBL/GenBank/DDBJ whole genome shotgun (WGS) entry which is preliminary data.</text>
</comment>
<gene>
    <name evidence="2" type="ORF">MKK02DRAFT_39010</name>
</gene>
<reference evidence="2" key="1">
    <citation type="journal article" date="2022" name="G3 (Bethesda)">
        <title>High quality genome of the basidiomycete yeast Dioszegia hungarica PDD-24b-2 isolated from cloud water.</title>
        <authorList>
            <person name="Jarrige D."/>
            <person name="Haridas S."/>
            <person name="Bleykasten-Grosshans C."/>
            <person name="Joly M."/>
            <person name="Nadalig T."/>
            <person name="Sancelme M."/>
            <person name="Vuilleumier S."/>
            <person name="Grigoriev I.V."/>
            <person name="Amato P."/>
            <person name="Bringel F."/>
        </authorList>
    </citation>
    <scope>NUCLEOTIDE SEQUENCE</scope>
    <source>
        <strain evidence="2">PDD-24b-2</strain>
    </source>
</reference>
<dbReference type="AlphaFoldDB" id="A0AA38LT55"/>
<dbReference type="Gene3D" id="1.20.1280.50">
    <property type="match status" value="1"/>
</dbReference>
<protein>
    <recommendedName>
        <fullName evidence="1">F-box domain-containing protein</fullName>
    </recommendedName>
</protein>
<dbReference type="PROSITE" id="PS50181">
    <property type="entry name" value="FBOX"/>
    <property type="match status" value="1"/>
</dbReference>
<dbReference type="EMBL" id="JAKWFO010000008">
    <property type="protein sequence ID" value="KAI9634333.1"/>
    <property type="molecule type" value="Genomic_DNA"/>
</dbReference>
<evidence type="ECO:0000313" key="2">
    <source>
        <dbReference type="EMBL" id="KAI9634333.1"/>
    </source>
</evidence>
<evidence type="ECO:0000313" key="3">
    <source>
        <dbReference type="Proteomes" id="UP001164286"/>
    </source>
</evidence>
<dbReference type="InterPro" id="IPR001810">
    <property type="entry name" value="F-box_dom"/>
</dbReference>
<evidence type="ECO:0000259" key="1">
    <source>
        <dbReference type="PROSITE" id="PS50181"/>
    </source>
</evidence>
<dbReference type="Pfam" id="PF12937">
    <property type="entry name" value="F-box-like"/>
    <property type="match status" value="1"/>
</dbReference>
<dbReference type="Proteomes" id="UP001164286">
    <property type="component" value="Unassembled WGS sequence"/>
</dbReference>
<dbReference type="GeneID" id="77729600"/>
<feature type="domain" description="F-box" evidence="1">
    <location>
        <begin position="13"/>
        <end position="58"/>
    </location>
</feature>
<keyword evidence="3" id="KW-1185">Reference proteome</keyword>
<proteinExistence type="predicted"/>
<sequence>MAYRTDEGDNKPPTTLTDLPEELLIPIASLLDQPTSLALALVCRRLTHLAVPQIWRFINLSPDSLLAPTSDAPADAGGVVHKIPKGEKEGRRHTVAVRGKVNAILAMTDVEPRLLGMVEDVRFRNLPGAVPYIMTLLERVSSTIRGLTIDPLRDPRTSTSRQPIADILQLELHLLDRPISFSRLTCVQIAPYTTLFAHVLVPLLCAASPNLISLDVGPQHHADLPGEGWVPSPRLAADTSLQRLKLCLPDVDFEYEPLEVWESAMGQLLDVLSRSSNLRQLSVHPGDWLMHYHETLWERAVECCEKHPHLHDVHWEADLNEAEHYFQDFRGLKRLVLSAGSPLDLFVPPRMPTLETLIIYTRTVFASEDHCAPGPLDSLDTCTPPTFAKAMHLCSALNLHGSAYLTSIYYVGKTVDMSDLGLFTRLDAVQGGETCIGRVSSICHGETELLYARFYTPWTEDGDDLYNPCEWHISVDRRYVTDLGDNNIRVHRFFRRQETAEWRAYTDFEGLAVPLALIERMREVEGASEEEWQARGVQVGEVAWRVLLDWQETVLRGMSEIDVANWRWRSVVRRIQGWTRMEGRTGAKDR</sequence>
<dbReference type="SUPFAM" id="SSF81383">
    <property type="entry name" value="F-box domain"/>
    <property type="match status" value="1"/>
</dbReference>
<dbReference type="RefSeq" id="XP_052944110.1">
    <property type="nucleotide sequence ID" value="XM_053090395.1"/>
</dbReference>
<name>A0AA38LT55_9TREE</name>
<accession>A0AA38LT55</accession>
<organism evidence="2 3">
    <name type="scientific">Dioszegia hungarica</name>
    <dbReference type="NCBI Taxonomy" id="4972"/>
    <lineage>
        <taxon>Eukaryota</taxon>
        <taxon>Fungi</taxon>
        <taxon>Dikarya</taxon>
        <taxon>Basidiomycota</taxon>
        <taxon>Agaricomycotina</taxon>
        <taxon>Tremellomycetes</taxon>
        <taxon>Tremellales</taxon>
        <taxon>Bulleribasidiaceae</taxon>
        <taxon>Dioszegia</taxon>
    </lineage>
</organism>